<comment type="caution">
    <text evidence="1">The sequence shown here is derived from an EMBL/GenBank/DDBJ whole genome shotgun (WGS) entry which is preliminary data.</text>
</comment>
<organism evidence="1">
    <name type="scientific">termite gut metagenome</name>
    <dbReference type="NCBI Taxonomy" id="433724"/>
    <lineage>
        <taxon>unclassified sequences</taxon>
        <taxon>metagenomes</taxon>
        <taxon>organismal metagenomes</taxon>
    </lineage>
</organism>
<proteinExistence type="predicted"/>
<protein>
    <submittedName>
        <fullName evidence="1">Uncharacterized protein</fullName>
    </submittedName>
</protein>
<dbReference type="EMBL" id="SNRY01000037">
    <property type="protein sequence ID" value="KAA6349918.1"/>
    <property type="molecule type" value="Genomic_DNA"/>
</dbReference>
<sequence>MLSAKDHLLEENLQVWKQVATLIKIEVNREIKGILHQQTRYYISDEQVEQPACLQFAGKRTLGDRKSIALTFGCYF</sequence>
<evidence type="ECO:0000313" key="1">
    <source>
        <dbReference type="EMBL" id="KAA6349918.1"/>
    </source>
</evidence>
<name>A0A5J4SVH2_9ZZZZ</name>
<dbReference type="AlphaFoldDB" id="A0A5J4SVH2"/>
<gene>
    <name evidence="1" type="ORF">EZS27_002709</name>
</gene>
<accession>A0A5J4SVH2</accession>
<reference evidence="1" key="1">
    <citation type="submission" date="2019-03" db="EMBL/GenBank/DDBJ databases">
        <title>Single cell metagenomics reveals metabolic interactions within the superorganism composed of flagellate Streblomastix strix and complex community of Bacteroidetes bacteria on its surface.</title>
        <authorList>
            <person name="Treitli S.C."/>
            <person name="Kolisko M."/>
            <person name="Husnik F."/>
            <person name="Keeling P."/>
            <person name="Hampl V."/>
        </authorList>
    </citation>
    <scope>NUCLEOTIDE SEQUENCE</scope>
    <source>
        <strain evidence="1">STM</strain>
    </source>
</reference>